<feature type="region of interest" description="Disordered" evidence="1">
    <location>
        <begin position="38"/>
        <end position="64"/>
    </location>
</feature>
<organism evidence="2">
    <name type="scientific">Anguilla anguilla</name>
    <name type="common">European freshwater eel</name>
    <name type="synonym">Muraena anguilla</name>
    <dbReference type="NCBI Taxonomy" id="7936"/>
    <lineage>
        <taxon>Eukaryota</taxon>
        <taxon>Metazoa</taxon>
        <taxon>Chordata</taxon>
        <taxon>Craniata</taxon>
        <taxon>Vertebrata</taxon>
        <taxon>Euteleostomi</taxon>
        <taxon>Actinopterygii</taxon>
        <taxon>Neopterygii</taxon>
        <taxon>Teleostei</taxon>
        <taxon>Anguilliformes</taxon>
        <taxon>Anguillidae</taxon>
        <taxon>Anguilla</taxon>
    </lineage>
</organism>
<proteinExistence type="predicted"/>
<sequence>MAKHDAFYSTRISETHTKVPKSSLQQCQELLALPLLPYPPQVQGSTHHEQPRHRDKVAESLLNL</sequence>
<name>A0A0E9Q955_ANGAN</name>
<reference evidence="2" key="2">
    <citation type="journal article" date="2015" name="Fish Shellfish Immunol.">
        <title>Early steps in the European eel (Anguilla anguilla)-Vibrio vulnificus interaction in the gills: Role of the RtxA13 toxin.</title>
        <authorList>
            <person name="Callol A."/>
            <person name="Pajuelo D."/>
            <person name="Ebbesson L."/>
            <person name="Teles M."/>
            <person name="MacKenzie S."/>
            <person name="Amaro C."/>
        </authorList>
    </citation>
    <scope>NUCLEOTIDE SEQUENCE</scope>
</reference>
<dbReference type="AlphaFoldDB" id="A0A0E9Q955"/>
<evidence type="ECO:0000256" key="1">
    <source>
        <dbReference type="SAM" id="MobiDB-lite"/>
    </source>
</evidence>
<reference evidence="2" key="1">
    <citation type="submission" date="2014-11" db="EMBL/GenBank/DDBJ databases">
        <authorList>
            <person name="Amaro Gonzalez C."/>
        </authorList>
    </citation>
    <scope>NUCLEOTIDE SEQUENCE</scope>
</reference>
<accession>A0A0E9Q955</accession>
<evidence type="ECO:0000313" key="2">
    <source>
        <dbReference type="EMBL" id="JAH13401.1"/>
    </source>
</evidence>
<dbReference type="EMBL" id="GBXM01095176">
    <property type="protein sequence ID" value="JAH13401.1"/>
    <property type="molecule type" value="Transcribed_RNA"/>
</dbReference>
<feature type="region of interest" description="Disordered" evidence="1">
    <location>
        <begin position="1"/>
        <end position="21"/>
    </location>
</feature>
<protein>
    <submittedName>
        <fullName evidence="2">Uncharacterized protein</fullName>
    </submittedName>
</protein>